<keyword evidence="3 7" id="KW-0472">Membrane</keyword>
<evidence type="ECO:0000256" key="4">
    <source>
        <dbReference type="ARBA" id="ARBA00023157"/>
    </source>
</evidence>
<dbReference type="InterPro" id="IPR008972">
    <property type="entry name" value="Cupredoxin"/>
</dbReference>
<name>V4AIY0_LOTGI</name>
<feature type="domain" description="Ephrin RBD" evidence="9">
    <location>
        <begin position="1"/>
        <end position="136"/>
    </location>
</feature>
<feature type="compositionally biased region" description="Low complexity" evidence="8">
    <location>
        <begin position="146"/>
        <end position="158"/>
    </location>
</feature>
<organism evidence="10 11">
    <name type="scientific">Lottia gigantea</name>
    <name type="common">Giant owl limpet</name>
    <dbReference type="NCBI Taxonomy" id="225164"/>
    <lineage>
        <taxon>Eukaryota</taxon>
        <taxon>Metazoa</taxon>
        <taxon>Spiralia</taxon>
        <taxon>Lophotrochozoa</taxon>
        <taxon>Mollusca</taxon>
        <taxon>Gastropoda</taxon>
        <taxon>Patellogastropoda</taxon>
        <taxon>Lottioidea</taxon>
        <taxon>Lottiidae</taxon>
        <taxon>Lottia</taxon>
    </lineage>
</organism>
<feature type="compositionally biased region" description="Low complexity" evidence="8">
    <location>
        <begin position="176"/>
        <end position="204"/>
    </location>
</feature>
<dbReference type="PRINTS" id="PR01347">
    <property type="entry name" value="EPHRIN"/>
</dbReference>
<protein>
    <recommendedName>
        <fullName evidence="9">Ephrin RBD domain-containing protein</fullName>
    </recommendedName>
</protein>
<dbReference type="PANTHER" id="PTHR11304:SF29">
    <property type="entry name" value="EPHRIN"/>
    <property type="match status" value="1"/>
</dbReference>
<dbReference type="GO" id="GO:0048013">
    <property type="term" value="P:ephrin receptor signaling pathway"/>
    <property type="evidence" value="ECO:0007669"/>
    <property type="project" value="TreeGrafter"/>
</dbReference>
<keyword evidence="2" id="KW-0732">Signal</keyword>
<evidence type="ECO:0000256" key="2">
    <source>
        <dbReference type="ARBA" id="ARBA00022729"/>
    </source>
</evidence>
<evidence type="ECO:0000256" key="5">
    <source>
        <dbReference type="ARBA" id="ARBA00023180"/>
    </source>
</evidence>
<evidence type="ECO:0000256" key="3">
    <source>
        <dbReference type="ARBA" id="ARBA00023136"/>
    </source>
</evidence>
<dbReference type="EMBL" id="KB199882">
    <property type="protein sequence ID" value="ESP04089.1"/>
    <property type="molecule type" value="Genomic_DNA"/>
</dbReference>
<reference evidence="10 11" key="1">
    <citation type="journal article" date="2013" name="Nature">
        <title>Insights into bilaterian evolution from three spiralian genomes.</title>
        <authorList>
            <person name="Simakov O."/>
            <person name="Marletaz F."/>
            <person name="Cho S.J."/>
            <person name="Edsinger-Gonzales E."/>
            <person name="Havlak P."/>
            <person name="Hellsten U."/>
            <person name="Kuo D.H."/>
            <person name="Larsson T."/>
            <person name="Lv J."/>
            <person name="Arendt D."/>
            <person name="Savage R."/>
            <person name="Osoegawa K."/>
            <person name="de Jong P."/>
            <person name="Grimwood J."/>
            <person name="Chapman J.A."/>
            <person name="Shapiro H."/>
            <person name="Aerts A."/>
            <person name="Otillar R.P."/>
            <person name="Terry A.Y."/>
            <person name="Boore J.L."/>
            <person name="Grigoriev I.V."/>
            <person name="Lindberg D.R."/>
            <person name="Seaver E.C."/>
            <person name="Weisblat D.A."/>
            <person name="Putnam N.H."/>
            <person name="Rokhsar D.S."/>
        </authorList>
    </citation>
    <scope>NUCLEOTIDE SEQUENCE [LARGE SCALE GENOMIC DNA]</scope>
</reference>
<dbReference type="HOGENOM" id="CLU_1027742_0_0_1"/>
<feature type="compositionally biased region" description="Polar residues" evidence="8">
    <location>
        <begin position="159"/>
        <end position="175"/>
    </location>
</feature>
<dbReference type="SUPFAM" id="SSF49503">
    <property type="entry name" value="Cupredoxins"/>
    <property type="match status" value="1"/>
</dbReference>
<keyword evidence="5" id="KW-0325">Glycoprotein</keyword>
<evidence type="ECO:0000313" key="11">
    <source>
        <dbReference type="Proteomes" id="UP000030746"/>
    </source>
</evidence>
<keyword evidence="4" id="KW-1015">Disulfide bond</keyword>
<evidence type="ECO:0000256" key="7">
    <source>
        <dbReference type="RuleBase" id="RU004375"/>
    </source>
</evidence>
<dbReference type="STRING" id="225164.V4AIY0"/>
<dbReference type="InterPro" id="IPR001799">
    <property type="entry name" value="Ephrin_RBD"/>
</dbReference>
<dbReference type="OMA" id="RVCCKPE"/>
<dbReference type="GO" id="GO:0007411">
    <property type="term" value="P:axon guidance"/>
    <property type="evidence" value="ECO:0007669"/>
    <property type="project" value="TreeGrafter"/>
</dbReference>
<dbReference type="Proteomes" id="UP000030746">
    <property type="component" value="Unassembled WGS sequence"/>
</dbReference>
<dbReference type="Pfam" id="PF00812">
    <property type="entry name" value="Ephrin"/>
    <property type="match status" value="1"/>
</dbReference>
<keyword evidence="11" id="KW-1185">Reference proteome</keyword>
<dbReference type="InterPro" id="IPR031328">
    <property type="entry name" value="Ephrin"/>
</dbReference>
<dbReference type="PANTHER" id="PTHR11304">
    <property type="entry name" value="EPHRIN"/>
    <property type="match status" value="1"/>
</dbReference>
<sequence length="271" mass="29374">MDIITQIFATSNTDHVINVNMGDIIDVICPQFPEGSDPRNYEYYTIYMVNKTQYDECTIYSPRSVMFLVNCTDPTKNPADFYTFIINNFQSIPGNPDFKRGKSYYIISTSGGGLKSIKNQFQGACYHQHMKIRLNVCCEANDTGTENQNTGSNNQGSNAQDGRTGSPSHGSGDSGTSKPATNNKTPTTVTPSTTTRHTTTNGKTPSTDEPKTDPNKTPPEKNNIVDNKIIHANGPKNVGLISDNGNGSGVANSFSVLLVTFTVLLSVSCCS</sequence>
<comment type="caution">
    <text evidence="6">Lacks conserved residue(s) required for the propagation of feature annotation.</text>
</comment>
<evidence type="ECO:0000256" key="8">
    <source>
        <dbReference type="SAM" id="MobiDB-lite"/>
    </source>
</evidence>
<proteinExistence type="inferred from homology"/>
<evidence type="ECO:0000256" key="1">
    <source>
        <dbReference type="ARBA" id="ARBA00004370"/>
    </source>
</evidence>
<accession>V4AIY0</accession>
<dbReference type="KEGG" id="lgi:LOTGIDRAFT_171062"/>
<comment type="subcellular location">
    <subcellularLocation>
        <location evidence="1">Membrane</location>
    </subcellularLocation>
</comment>
<dbReference type="CTD" id="20241639"/>
<comment type="similarity">
    <text evidence="6 7">Belongs to the ephrin family.</text>
</comment>
<dbReference type="PROSITE" id="PS51551">
    <property type="entry name" value="EPHRIN_RBD_2"/>
    <property type="match status" value="1"/>
</dbReference>
<dbReference type="RefSeq" id="XP_009045174.1">
    <property type="nucleotide sequence ID" value="XM_009046926.1"/>
</dbReference>
<dbReference type="OrthoDB" id="6250301at2759"/>
<evidence type="ECO:0000313" key="10">
    <source>
        <dbReference type="EMBL" id="ESP04089.1"/>
    </source>
</evidence>
<dbReference type="GO" id="GO:0005886">
    <property type="term" value="C:plasma membrane"/>
    <property type="evidence" value="ECO:0007669"/>
    <property type="project" value="TreeGrafter"/>
</dbReference>
<dbReference type="GO" id="GO:0046875">
    <property type="term" value="F:ephrin receptor binding"/>
    <property type="evidence" value="ECO:0007669"/>
    <property type="project" value="TreeGrafter"/>
</dbReference>
<evidence type="ECO:0000256" key="6">
    <source>
        <dbReference type="PROSITE-ProRule" id="PRU00884"/>
    </source>
</evidence>
<dbReference type="Gene3D" id="2.60.40.420">
    <property type="entry name" value="Cupredoxins - blue copper proteins"/>
    <property type="match status" value="1"/>
</dbReference>
<dbReference type="GeneID" id="20241639"/>
<evidence type="ECO:0000259" key="9">
    <source>
        <dbReference type="PROSITE" id="PS51551"/>
    </source>
</evidence>
<gene>
    <name evidence="10" type="ORF">LOTGIDRAFT_171062</name>
</gene>
<feature type="region of interest" description="Disordered" evidence="8">
    <location>
        <begin position="146"/>
        <end position="224"/>
    </location>
</feature>
<dbReference type="AlphaFoldDB" id="V4AIY0"/>